<accession>A0AAV0IGU4</accession>
<dbReference type="Pfam" id="PF03081">
    <property type="entry name" value="Exo70_C"/>
    <property type="match status" value="1"/>
</dbReference>
<evidence type="ECO:0000256" key="2">
    <source>
        <dbReference type="ARBA" id="ARBA00022448"/>
    </source>
</evidence>
<protein>
    <recommendedName>
        <fullName evidence="3">Exocyst subunit Exo70 family protein</fullName>
    </recommendedName>
</protein>
<dbReference type="GO" id="GO:0005546">
    <property type="term" value="F:phosphatidylinositol-4,5-bisphosphate binding"/>
    <property type="evidence" value="ECO:0007669"/>
    <property type="project" value="InterPro"/>
</dbReference>
<feature type="compositionally biased region" description="Basic and acidic residues" evidence="4">
    <location>
        <begin position="575"/>
        <end position="587"/>
    </location>
</feature>
<dbReference type="InterPro" id="IPR046364">
    <property type="entry name" value="Exo70_C"/>
</dbReference>
<dbReference type="GO" id="GO:0000145">
    <property type="term" value="C:exocyst"/>
    <property type="evidence" value="ECO:0007669"/>
    <property type="project" value="InterPro"/>
</dbReference>
<keyword evidence="2 3" id="KW-0813">Transport</keyword>
<sequence>MESNINSEQAHPDAAKPTDTTNNNKDDPPPTVPDSSAAADGNDDASPAPHNHHSRSGHLLDDSSSSDLGNGADKDGSASSPDRNGDVSHDRPPPNLDEEIHLTLQTLSPDIDHFLITLSERKMVVSSQETLVGEMEEKKEHDEKQETEDKDEKNEDPISGEKEAGSREHKPDSEEAGPDDEGGKKEEEKEKQICKKRSTILMPEFVEKYVDLVDGKISDRDSSSDGKGGGGGGKWCLSPDDDASFMEIVNRFSRLASSLNEFRSDPDHAHLVNRIGSIHQRAMSYLEDEFGFLLQEHANQQPVQEPDSAGKSSTKAAETGEGGSPLPESQSKPEEEKESPYPGYSEETVTNLSKIASQMIAGGYESECCQVYMIVRRHALDETLIQSGFEKISIDDVQKMAWENLEREIPIMTSIIKECASIHFPKEHKLVHSVFSNYPSLSISLFSNLSRGILIQFLNFAEGVAMSKRSTEKLFKFLDMYETLRDGFAAIEGLYPEESESELKTEATTVKGRIGEAAINIFSDLEHSIKNDHGKTPVPGGAVHPLTRYTMNYLKYAFEYKSTLENVFRDHSKIERADSTSRPRFEGDSNQGGGGGDQDNNQSPFAGQLARIMDFLDQNLESKSQLYRDVSLCCIFMMNNGRYILQKIKSSPEIHCVMGDPWCRRKSSDLRNYHKGYQRETWSKLLGNLAQEGVQVHGKVSKTVLKERFKNFNIMFDEIHRTQSQWVVSDEQLQSELRVSIAAVVIPAYRAFLGRFSQYFTPGRQYEKYVKYQAEDIENCVEELFEGNASSIARRR</sequence>
<feature type="domain" description="Exocyst complex subunit Exo70 C-terminal" evidence="5">
    <location>
        <begin position="416"/>
        <end position="782"/>
    </location>
</feature>
<dbReference type="GO" id="GO:0006887">
    <property type="term" value="P:exocytosis"/>
    <property type="evidence" value="ECO:0007669"/>
    <property type="project" value="UniProtKB-KW"/>
</dbReference>
<feature type="region of interest" description="Disordered" evidence="4">
    <location>
        <begin position="300"/>
        <end position="345"/>
    </location>
</feature>
<feature type="region of interest" description="Disordered" evidence="4">
    <location>
        <begin position="575"/>
        <end position="603"/>
    </location>
</feature>
<comment type="similarity">
    <text evidence="1 3">Belongs to the EXO70 family.</text>
</comment>
<dbReference type="GO" id="GO:0015031">
    <property type="term" value="P:protein transport"/>
    <property type="evidence" value="ECO:0007669"/>
    <property type="project" value="UniProtKB-KW"/>
</dbReference>
<feature type="compositionally biased region" description="Low complexity" evidence="4">
    <location>
        <begin position="33"/>
        <end position="49"/>
    </location>
</feature>
<feature type="compositionally biased region" description="Basic and acidic residues" evidence="4">
    <location>
        <begin position="83"/>
        <end position="92"/>
    </location>
</feature>
<comment type="caution">
    <text evidence="6">The sequence shown here is derived from an EMBL/GenBank/DDBJ whole genome shotgun (WGS) entry which is preliminary data.</text>
</comment>
<feature type="compositionally biased region" description="Basic and acidic residues" evidence="4">
    <location>
        <begin position="135"/>
        <end position="144"/>
    </location>
</feature>
<keyword evidence="3" id="KW-0268">Exocytosis</keyword>
<organism evidence="6 7">
    <name type="scientific">Linum tenue</name>
    <dbReference type="NCBI Taxonomy" id="586396"/>
    <lineage>
        <taxon>Eukaryota</taxon>
        <taxon>Viridiplantae</taxon>
        <taxon>Streptophyta</taxon>
        <taxon>Embryophyta</taxon>
        <taxon>Tracheophyta</taxon>
        <taxon>Spermatophyta</taxon>
        <taxon>Magnoliopsida</taxon>
        <taxon>eudicotyledons</taxon>
        <taxon>Gunneridae</taxon>
        <taxon>Pentapetalae</taxon>
        <taxon>rosids</taxon>
        <taxon>fabids</taxon>
        <taxon>Malpighiales</taxon>
        <taxon>Linaceae</taxon>
        <taxon>Linum</taxon>
    </lineage>
</organism>
<evidence type="ECO:0000256" key="4">
    <source>
        <dbReference type="SAM" id="MobiDB-lite"/>
    </source>
</evidence>
<gene>
    <name evidence="6" type="ORF">LITE_LOCUS9292</name>
</gene>
<evidence type="ECO:0000256" key="1">
    <source>
        <dbReference type="ARBA" id="ARBA00006756"/>
    </source>
</evidence>
<feature type="region of interest" description="Disordered" evidence="4">
    <location>
        <begin position="216"/>
        <end position="235"/>
    </location>
</feature>
<dbReference type="InterPro" id="IPR004140">
    <property type="entry name" value="Exo70"/>
</dbReference>
<keyword evidence="3" id="KW-0653">Protein transport</keyword>
<evidence type="ECO:0000313" key="7">
    <source>
        <dbReference type="Proteomes" id="UP001154282"/>
    </source>
</evidence>
<feature type="compositionally biased region" description="Basic and acidic residues" evidence="4">
    <location>
        <begin position="181"/>
        <end position="192"/>
    </location>
</feature>
<dbReference type="InterPro" id="IPR016159">
    <property type="entry name" value="Cullin_repeat-like_dom_sf"/>
</dbReference>
<evidence type="ECO:0000256" key="3">
    <source>
        <dbReference type="RuleBase" id="RU365026"/>
    </source>
</evidence>
<keyword evidence="7" id="KW-1185">Reference proteome</keyword>
<dbReference type="FunFam" id="1.20.1280.170:FF:000003">
    <property type="entry name" value="Exocyst subunit Exo70 family protein"/>
    <property type="match status" value="1"/>
</dbReference>
<evidence type="ECO:0000313" key="6">
    <source>
        <dbReference type="EMBL" id="CAI0396825.1"/>
    </source>
</evidence>
<reference evidence="6" key="1">
    <citation type="submission" date="2022-08" db="EMBL/GenBank/DDBJ databases">
        <authorList>
            <person name="Gutierrez-Valencia J."/>
        </authorList>
    </citation>
    <scope>NUCLEOTIDE SEQUENCE</scope>
</reference>
<feature type="region of interest" description="Disordered" evidence="4">
    <location>
        <begin position="1"/>
        <end position="103"/>
    </location>
</feature>
<feature type="compositionally biased region" description="Low complexity" evidence="4">
    <location>
        <begin position="62"/>
        <end position="71"/>
    </location>
</feature>
<dbReference type="AlphaFoldDB" id="A0AAV0IGU4"/>
<dbReference type="PANTHER" id="PTHR12542">
    <property type="entry name" value="EXOCYST COMPLEX PROTEIN EXO70"/>
    <property type="match status" value="1"/>
</dbReference>
<dbReference type="Gene3D" id="1.20.1280.170">
    <property type="entry name" value="Exocyst complex component Exo70"/>
    <property type="match status" value="1"/>
</dbReference>
<name>A0AAV0IGU4_9ROSI</name>
<dbReference type="Proteomes" id="UP001154282">
    <property type="component" value="Unassembled WGS sequence"/>
</dbReference>
<feature type="compositionally biased region" description="Basic and acidic residues" evidence="4">
    <location>
        <begin position="150"/>
        <end position="173"/>
    </location>
</feature>
<feature type="region of interest" description="Disordered" evidence="4">
    <location>
        <begin position="127"/>
        <end position="192"/>
    </location>
</feature>
<evidence type="ECO:0000259" key="5">
    <source>
        <dbReference type="Pfam" id="PF03081"/>
    </source>
</evidence>
<dbReference type="PANTHER" id="PTHR12542:SF93">
    <property type="entry name" value="EXOCYST COMPLEX COMPONENT EXO70C2"/>
    <property type="match status" value="1"/>
</dbReference>
<dbReference type="SUPFAM" id="SSF74788">
    <property type="entry name" value="Cullin repeat-like"/>
    <property type="match status" value="1"/>
</dbReference>
<comment type="function">
    <text evidence="3">Component of the exocyst complex.</text>
</comment>
<dbReference type="EMBL" id="CAMGYJ010000003">
    <property type="protein sequence ID" value="CAI0396825.1"/>
    <property type="molecule type" value="Genomic_DNA"/>
</dbReference>
<proteinExistence type="inferred from homology"/>